<evidence type="ECO:0000256" key="1">
    <source>
        <dbReference type="PIRNR" id="PIRNR006386"/>
    </source>
</evidence>
<dbReference type="PANTHER" id="PTHR42943">
    <property type="entry name" value="GLUTATHIONE S-TRANSFERASE KAPPA"/>
    <property type="match status" value="1"/>
</dbReference>
<dbReference type="InterPro" id="IPR001853">
    <property type="entry name" value="DSBA-like_thioredoxin_dom"/>
</dbReference>
<dbReference type="InterPro" id="IPR051924">
    <property type="entry name" value="GST_Kappa/NadH"/>
</dbReference>
<dbReference type="SUPFAM" id="SSF52833">
    <property type="entry name" value="Thioredoxin-like"/>
    <property type="match status" value="1"/>
</dbReference>
<protein>
    <recommendedName>
        <fullName evidence="1">2-hydroxychromene-2-carboxylate isomerase</fullName>
        <ecNumber evidence="1">5.99.1.4</ecNumber>
    </recommendedName>
</protein>
<gene>
    <name evidence="4" type="ORF">FKG95_09415</name>
</gene>
<feature type="domain" description="DSBA-like thioredoxin" evidence="3">
    <location>
        <begin position="7"/>
        <end position="200"/>
    </location>
</feature>
<dbReference type="GO" id="GO:0004602">
    <property type="term" value="F:glutathione peroxidase activity"/>
    <property type="evidence" value="ECO:0007669"/>
    <property type="project" value="TreeGrafter"/>
</dbReference>
<reference evidence="4 5" key="1">
    <citation type="submission" date="2019-06" db="EMBL/GenBank/DDBJ databases">
        <title>Whole genome sequence for Rhodospirillaceae sp. R148.</title>
        <authorList>
            <person name="Wang G."/>
        </authorList>
    </citation>
    <scope>NUCLEOTIDE SEQUENCE [LARGE SCALE GENOMIC DNA]</scope>
    <source>
        <strain evidence="4 5">R148</strain>
    </source>
</reference>
<dbReference type="Proteomes" id="UP000315252">
    <property type="component" value="Unassembled WGS sequence"/>
</dbReference>
<evidence type="ECO:0000256" key="2">
    <source>
        <dbReference type="PIRSR" id="PIRSR006386-1"/>
    </source>
</evidence>
<keyword evidence="1" id="KW-0413">Isomerase</keyword>
<organism evidence="4 5">
    <name type="scientific">Denitrobaculum tricleocarpae</name>
    <dbReference type="NCBI Taxonomy" id="2591009"/>
    <lineage>
        <taxon>Bacteria</taxon>
        <taxon>Pseudomonadati</taxon>
        <taxon>Pseudomonadota</taxon>
        <taxon>Alphaproteobacteria</taxon>
        <taxon>Rhodospirillales</taxon>
        <taxon>Rhodospirillaceae</taxon>
        <taxon>Denitrobaculum</taxon>
    </lineage>
</organism>
<dbReference type="GO" id="GO:0006749">
    <property type="term" value="P:glutathione metabolic process"/>
    <property type="evidence" value="ECO:0007669"/>
    <property type="project" value="TreeGrafter"/>
</dbReference>
<dbReference type="InterPro" id="IPR036249">
    <property type="entry name" value="Thioredoxin-like_sf"/>
</dbReference>
<dbReference type="EC" id="5.99.1.4" evidence="1"/>
<evidence type="ECO:0000313" key="5">
    <source>
        <dbReference type="Proteomes" id="UP000315252"/>
    </source>
</evidence>
<accession>A0A545TT49</accession>
<dbReference type="PANTHER" id="PTHR42943:SF2">
    <property type="entry name" value="GLUTATHIONE S-TRANSFERASE KAPPA 1"/>
    <property type="match status" value="1"/>
</dbReference>
<dbReference type="EMBL" id="VHSH01000003">
    <property type="protein sequence ID" value="TQV80394.1"/>
    <property type="molecule type" value="Genomic_DNA"/>
</dbReference>
<comment type="caution">
    <text evidence="4">The sequence shown here is derived from an EMBL/GenBank/DDBJ whole genome shotgun (WGS) entry which is preliminary data.</text>
</comment>
<dbReference type="Gene3D" id="3.40.30.10">
    <property type="entry name" value="Glutaredoxin"/>
    <property type="match status" value="1"/>
</dbReference>
<comment type="catalytic activity">
    <reaction evidence="1">
        <text>2-hydroxychromene-2-carboxylate = (3E)-4-(2-hydroxyphenyl)-2-oxobut-3-enoate</text>
        <dbReference type="Rhea" id="RHEA:27401"/>
        <dbReference type="ChEBI" id="CHEBI:59350"/>
        <dbReference type="ChEBI" id="CHEBI:59353"/>
        <dbReference type="EC" id="5.99.1.4"/>
    </reaction>
</comment>
<feature type="active site" description="Nucleophile" evidence="2">
    <location>
        <position position="15"/>
    </location>
</feature>
<dbReference type="InterPro" id="IPR014440">
    <property type="entry name" value="HCCAis_GSTk"/>
</dbReference>
<proteinExistence type="inferred from homology"/>
<evidence type="ECO:0000259" key="3">
    <source>
        <dbReference type="Pfam" id="PF01323"/>
    </source>
</evidence>
<name>A0A545TT49_9PROT</name>
<dbReference type="GO" id="GO:0004364">
    <property type="term" value="F:glutathione transferase activity"/>
    <property type="evidence" value="ECO:0007669"/>
    <property type="project" value="TreeGrafter"/>
</dbReference>
<dbReference type="Pfam" id="PF01323">
    <property type="entry name" value="DSBA"/>
    <property type="match status" value="1"/>
</dbReference>
<keyword evidence="5" id="KW-1185">Reference proteome</keyword>
<dbReference type="GO" id="GO:0018845">
    <property type="term" value="F:2-hydroxychromene-2-carboxylate isomerase activity"/>
    <property type="evidence" value="ECO:0007669"/>
    <property type="project" value="UniProtKB-UniRule"/>
</dbReference>
<dbReference type="OrthoDB" id="5244108at2"/>
<evidence type="ECO:0000313" key="4">
    <source>
        <dbReference type="EMBL" id="TQV80394.1"/>
    </source>
</evidence>
<dbReference type="AlphaFoldDB" id="A0A545TT49"/>
<dbReference type="PIRSF" id="PIRSF006386">
    <property type="entry name" value="HCCAis_GSTk"/>
    <property type="match status" value="1"/>
</dbReference>
<comment type="similarity">
    <text evidence="1">Belongs to the GST superfamily. NadH family.</text>
</comment>
<sequence length="206" mass="23464">MLMSFEVPFYYGLGSRYSYLAASQLERIERETSCCFEWLPLQSGELIRRANQGLSPFSGPPISGQYDWNFRQRDAESWARYYGVPYHEPHAFRIDPADLARACWVAEGQGCLKEMSVLIFQAIFVKSHVITRDLLGTLARELGMDVQMFLDEIDGEETAAKHESVLRRAMTDGVFGVPSFVVGKEMFWGNDRLPLVKHALLREGEA</sequence>